<dbReference type="Pfam" id="PF01230">
    <property type="entry name" value="HIT"/>
    <property type="match status" value="1"/>
</dbReference>
<dbReference type="InterPro" id="IPR001310">
    <property type="entry name" value="Histidine_triad_HIT"/>
</dbReference>
<organism evidence="5 6">
    <name type="scientific">Calypte anna</name>
    <name type="common">Anna's hummingbird</name>
    <name type="synonym">Archilochus anna</name>
    <dbReference type="NCBI Taxonomy" id="9244"/>
    <lineage>
        <taxon>Eukaryota</taxon>
        <taxon>Metazoa</taxon>
        <taxon>Chordata</taxon>
        <taxon>Craniata</taxon>
        <taxon>Vertebrata</taxon>
        <taxon>Euteleostomi</taxon>
        <taxon>Archelosauria</taxon>
        <taxon>Archosauria</taxon>
        <taxon>Dinosauria</taxon>
        <taxon>Saurischia</taxon>
        <taxon>Theropoda</taxon>
        <taxon>Coelurosauria</taxon>
        <taxon>Aves</taxon>
        <taxon>Neognathae</taxon>
        <taxon>Neoaves</taxon>
        <taxon>Strisores</taxon>
        <taxon>Apodiformes</taxon>
        <taxon>Trochilidae</taxon>
        <taxon>Calypte</taxon>
    </lineage>
</organism>
<dbReference type="Proteomes" id="UP000054308">
    <property type="component" value="Unassembled WGS sequence"/>
</dbReference>
<feature type="non-terminal residue" evidence="5">
    <location>
        <position position="1"/>
    </location>
</feature>
<evidence type="ECO:0000259" key="4">
    <source>
        <dbReference type="Pfam" id="PF01230"/>
    </source>
</evidence>
<evidence type="ECO:0000256" key="2">
    <source>
        <dbReference type="ARBA" id="ARBA00025764"/>
    </source>
</evidence>
<gene>
    <name evidence="5" type="ORF">N300_12672</name>
</gene>
<comment type="catalytic activity">
    <reaction evidence="1">
        <text>adenosine 5'-phosphoramidate + H2O = NH4(+) + AMP</text>
        <dbReference type="Rhea" id="RHEA:67916"/>
        <dbReference type="ChEBI" id="CHEBI:15377"/>
        <dbReference type="ChEBI" id="CHEBI:28938"/>
        <dbReference type="ChEBI" id="CHEBI:57890"/>
        <dbReference type="ChEBI" id="CHEBI:456215"/>
    </reaction>
</comment>
<dbReference type="Gene3D" id="3.30.428.10">
    <property type="entry name" value="HIT-like"/>
    <property type="match status" value="1"/>
</dbReference>
<protein>
    <submittedName>
        <fullName evidence="5">Histidine triad nucleotide-binding protein 1</fullName>
    </submittedName>
</protein>
<dbReference type="InterPro" id="IPR036265">
    <property type="entry name" value="HIT-like_sf"/>
</dbReference>
<evidence type="ECO:0000313" key="6">
    <source>
        <dbReference type="Proteomes" id="UP000054308"/>
    </source>
</evidence>
<dbReference type="SUPFAM" id="SSF54197">
    <property type="entry name" value="HIT-like"/>
    <property type="match status" value="1"/>
</dbReference>
<evidence type="ECO:0000256" key="1">
    <source>
        <dbReference type="ARBA" id="ARBA00024472"/>
    </source>
</evidence>
<feature type="active site" description="Tele-AMP-histidine intermediate" evidence="3">
    <location>
        <position position="76"/>
    </location>
</feature>
<dbReference type="STRING" id="9244.A0A091IF66"/>
<feature type="non-terminal residue" evidence="5">
    <location>
        <position position="90"/>
    </location>
</feature>
<evidence type="ECO:0000313" key="5">
    <source>
        <dbReference type="EMBL" id="KFP05985.1"/>
    </source>
</evidence>
<reference evidence="5 6" key="1">
    <citation type="submission" date="2014-04" db="EMBL/GenBank/DDBJ databases">
        <title>Genome evolution of avian class.</title>
        <authorList>
            <person name="Zhang G."/>
            <person name="Li C."/>
        </authorList>
    </citation>
    <scope>NUCLEOTIDE SEQUENCE [LARGE SCALE GENOMIC DNA]</scope>
    <source>
        <strain evidence="5">BGI_N300</strain>
    </source>
</reference>
<dbReference type="AlphaFoldDB" id="A0A091IF66"/>
<sequence length="90" mass="9553">QCLAFHDLSCQALMLFLIIPKEPIIRLPEAEDSGESLLGPLMIVGKKHAAHLGLANGLQTVVDEGPKCGQPVCHVHPCILGGHQLGWSPG</sequence>
<comment type="similarity">
    <text evidence="2">Belongs to the HINT family.</text>
</comment>
<keyword evidence="6" id="KW-1185">Reference proteome</keyword>
<proteinExistence type="inferred from homology"/>
<name>A0A091IF66_CALAN</name>
<dbReference type="PANTHER" id="PTHR23089">
    <property type="entry name" value="HISTIDINE TRIAD HIT PROTEIN"/>
    <property type="match status" value="1"/>
</dbReference>
<dbReference type="GO" id="GO:0003824">
    <property type="term" value="F:catalytic activity"/>
    <property type="evidence" value="ECO:0007669"/>
    <property type="project" value="InterPro"/>
</dbReference>
<dbReference type="EMBL" id="KL218498">
    <property type="protein sequence ID" value="KFP05985.1"/>
    <property type="molecule type" value="Genomic_DNA"/>
</dbReference>
<accession>A0A091IF66</accession>
<dbReference type="InterPro" id="IPR011146">
    <property type="entry name" value="HIT-like"/>
</dbReference>
<evidence type="ECO:0000256" key="3">
    <source>
        <dbReference type="PIRSR" id="PIRSR601310-1"/>
    </source>
</evidence>
<feature type="domain" description="HIT" evidence="4">
    <location>
        <begin position="2"/>
        <end position="84"/>
    </location>
</feature>